<evidence type="ECO:0000256" key="1">
    <source>
        <dbReference type="ARBA" id="ARBA00004651"/>
    </source>
</evidence>
<organism evidence="7 8">
    <name type="scientific">Chitinivorax tropicus</name>
    <dbReference type="NCBI Taxonomy" id="714531"/>
    <lineage>
        <taxon>Bacteria</taxon>
        <taxon>Pseudomonadati</taxon>
        <taxon>Pseudomonadota</taxon>
        <taxon>Betaproteobacteria</taxon>
        <taxon>Chitinivorax</taxon>
    </lineage>
</organism>
<evidence type="ECO:0000313" key="7">
    <source>
        <dbReference type="EMBL" id="MBB5018150.1"/>
    </source>
</evidence>
<evidence type="ECO:0000256" key="4">
    <source>
        <dbReference type="ARBA" id="ARBA00022989"/>
    </source>
</evidence>
<keyword evidence="8" id="KW-1185">Reference proteome</keyword>
<proteinExistence type="predicted"/>
<keyword evidence="3 6" id="KW-0812">Transmembrane</keyword>
<gene>
    <name evidence="7" type="ORF">HNQ59_001435</name>
</gene>
<evidence type="ECO:0008006" key="9">
    <source>
        <dbReference type="Google" id="ProtNLM"/>
    </source>
</evidence>
<name>A0A840MIC0_9PROT</name>
<comment type="caution">
    <text evidence="7">The sequence shown here is derived from an EMBL/GenBank/DDBJ whole genome shotgun (WGS) entry which is preliminary data.</text>
</comment>
<dbReference type="GO" id="GO:0005886">
    <property type="term" value="C:plasma membrane"/>
    <property type="evidence" value="ECO:0007669"/>
    <property type="project" value="UniProtKB-SubCell"/>
</dbReference>
<reference evidence="7 8" key="1">
    <citation type="submission" date="2020-08" db="EMBL/GenBank/DDBJ databases">
        <title>Genomic Encyclopedia of Type Strains, Phase IV (KMG-IV): sequencing the most valuable type-strain genomes for metagenomic binning, comparative biology and taxonomic classification.</title>
        <authorList>
            <person name="Goeker M."/>
        </authorList>
    </citation>
    <scope>NUCLEOTIDE SEQUENCE [LARGE SCALE GENOMIC DNA]</scope>
    <source>
        <strain evidence="7 8">DSM 27165</strain>
    </source>
</reference>
<evidence type="ECO:0000256" key="3">
    <source>
        <dbReference type="ARBA" id="ARBA00022692"/>
    </source>
</evidence>
<protein>
    <recommendedName>
        <fullName evidence="9">Cytochrome c oxidase subunit IV</fullName>
    </recommendedName>
</protein>
<sequence>MQINVATGCWVVLLSLTGAAWWVAEAHLTSPIIMLGLAGATWVKGWLIIDHFMALRRVSWLWRGLVLGWLSSVLLLIAVFY</sequence>
<dbReference type="EMBL" id="JACHHY010000007">
    <property type="protein sequence ID" value="MBB5018150.1"/>
    <property type="molecule type" value="Genomic_DNA"/>
</dbReference>
<feature type="transmembrane region" description="Helical" evidence="6">
    <location>
        <begin position="30"/>
        <end position="49"/>
    </location>
</feature>
<dbReference type="RefSeq" id="WP_184036998.1">
    <property type="nucleotide sequence ID" value="NZ_JACHHY010000007.1"/>
</dbReference>
<feature type="transmembrane region" description="Helical" evidence="6">
    <location>
        <begin position="61"/>
        <end position="80"/>
    </location>
</feature>
<evidence type="ECO:0000313" key="8">
    <source>
        <dbReference type="Proteomes" id="UP000575898"/>
    </source>
</evidence>
<keyword evidence="4 6" id="KW-1133">Transmembrane helix</keyword>
<dbReference type="Proteomes" id="UP000575898">
    <property type="component" value="Unassembled WGS sequence"/>
</dbReference>
<keyword evidence="5 6" id="KW-0472">Membrane</keyword>
<comment type="subcellular location">
    <subcellularLocation>
        <location evidence="1">Cell membrane</location>
        <topology evidence="1">Multi-pass membrane protein</topology>
    </subcellularLocation>
</comment>
<dbReference type="AlphaFoldDB" id="A0A840MIC0"/>
<evidence type="ECO:0000256" key="5">
    <source>
        <dbReference type="ARBA" id="ARBA00023136"/>
    </source>
</evidence>
<dbReference type="Pfam" id="PF03626">
    <property type="entry name" value="COX4_pro"/>
    <property type="match status" value="1"/>
</dbReference>
<accession>A0A840MIC0</accession>
<evidence type="ECO:0000256" key="2">
    <source>
        <dbReference type="ARBA" id="ARBA00022475"/>
    </source>
</evidence>
<keyword evidence="2" id="KW-1003">Cell membrane</keyword>
<dbReference type="InterPro" id="IPR005171">
    <property type="entry name" value="Cyt_c_oxidase_su4_prok"/>
</dbReference>
<evidence type="ECO:0000256" key="6">
    <source>
        <dbReference type="SAM" id="Phobius"/>
    </source>
</evidence>